<dbReference type="PROSITE" id="PS51257">
    <property type="entry name" value="PROKAR_LIPOPROTEIN"/>
    <property type="match status" value="1"/>
</dbReference>
<dbReference type="GO" id="GO:0030001">
    <property type="term" value="P:metal ion transport"/>
    <property type="evidence" value="ECO:0007669"/>
    <property type="project" value="InterPro"/>
</dbReference>
<dbReference type="KEGG" id="carl:PXC00_06500"/>
<dbReference type="GO" id="GO:0007155">
    <property type="term" value="P:cell adhesion"/>
    <property type="evidence" value="ECO:0007669"/>
    <property type="project" value="InterPro"/>
</dbReference>
<evidence type="ECO:0000313" key="7">
    <source>
        <dbReference type="Proteomes" id="UP001300604"/>
    </source>
</evidence>
<feature type="signal peptide" evidence="5">
    <location>
        <begin position="1"/>
        <end position="20"/>
    </location>
</feature>
<dbReference type="Pfam" id="PF01297">
    <property type="entry name" value="ZnuA"/>
    <property type="match status" value="1"/>
</dbReference>
<evidence type="ECO:0000313" key="6">
    <source>
        <dbReference type="EMBL" id="WOC33511.1"/>
    </source>
</evidence>
<dbReference type="SUPFAM" id="SSF53807">
    <property type="entry name" value="Helical backbone' metal receptor"/>
    <property type="match status" value="1"/>
</dbReference>
<dbReference type="InterPro" id="IPR006128">
    <property type="entry name" value="Lipoprotein_PsaA-like"/>
</dbReference>
<reference evidence="7" key="3">
    <citation type="submission" date="2024-06" db="EMBL/GenBank/DDBJ databases">
        <authorList>
            <person name="Zeng C."/>
        </authorList>
    </citation>
    <scope>NUCLEOTIDE SEQUENCE [LARGE SCALE GENOMIC DNA]</scope>
    <source>
        <strain evidence="7">ZCY20-5</strain>
    </source>
</reference>
<keyword evidence="2 4" id="KW-0813">Transport</keyword>
<dbReference type="CDD" id="cd01017">
    <property type="entry name" value="AdcA"/>
    <property type="match status" value="1"/>
</dbReference>
<dbReference type="EMBL" id="CP135996">
    <property type="protein sequence ID" value="WOC33511.1"/>
    <property type="molecule type" value="Genomic_DNA"/>
</dbReference>
<dbReference type="Gene3D" id="3.40.50.1980">
    <property type="entry name" value="Nitrogenase molybdenum iron protein domain"/>
    <property type="match status" value="2"/>
</dbReference>
<dbReference type="PRINTS" id="PR00690">
    <property type="entry name" value="ADHESNFAMILY"/>
</dbReference>
<proteinExistence type="inferred from homology"/>
<dbReference type="AlphaFoldDB" id="A0AA97H2C7"/>
<reference evidence="6 7" key="2">
    <citation type="submission" date="2024-06" db="EMBL/GenBank/DDBJ databases">
        <title>Caproicibacterium argilliputei sp. nov, a novel caproic acid producing anaerobic bacterium isolated from pit mud.</title>
        <authorList>
            <person name="Xia S."/>
        </authorList>
    </citation>
    <scope>NUCLEOTIDE SEQUENCE [LARGE SCALE GENOMIC DNA]</scope>
    <source>
        <strain evidence="6 7">ZCY20-5</strain>
    </source>
</reference>
<name>A0AA97H2C7_9FIRM</name>
<dbReference type="RefSeq" id="WP_275846075.1">
    <property type="nucleotide sequence ID" value="NZ_CP135996.1"/>
</dbReference>
<dbReference type="GO" id="GO:0046872">
    <property type="term" value="F:metal ion binding"/>
    <property type="evidence" value="ECO:0007669"/>
    <property type="project" value="InterPro"/>
</dbReference>
<gene>
    <name evidence="6" type="ORF">PXC00_06500</name>
</gene>
<evidence type="ECO:0000256" key="3">
    <source>
        <dbReference type="ARBA" id="ARBA00022729"/>
    </source>
</evidence>
<keyword evidence="7" id="KW-1185">Reference proteome</keyword>
<organism evidence="6 7">
    <name type="scientific">Caproicibacterium argilliputei</name>
    <dbReference type="NCBI Taxonomy" id="3030016"/>
    <lineage>
        <taxon>Bacteria</taxon>
        <taxon>Bacillati</taxon>
        <taxon>Bacillota</taxon>
        <taxon>Clostridia</taxon>
        <taxon>Eubacteriales</taxon>
        <taxon>Oscillospiraceae</taxon>
        <taxon>Caproicibacterium</taxon>
    </lineage>
</organism>
<dbReference type="InterPro" id="IPR006129">
    <property type="entry name" value="AdhesinB"/>
</dbReference>
<protein>
    <submittedName>
        <fullName evidence="6">Metal ABC transporter substrate-binding protein</fullName>
    </submittedName>
</protein>
<reference evidence="7" key="1">
    <citation type="submission" date="2024-06" db="EMBL/GenBank/DDBJ databases">
        <title>Caproicibacterium argilliputei sp. nov, a novel caproic acid producing anaerobic bacterium isolated from pit mud.</title>
        <authorList>
            <person name="Zeng C."/>
        </authorList>
    </citation>
    <scope>NUCLEOTIDE SEQUENCE [LARGE SCALE GENOMIC DNA]</scope>
    <source>
        <strain evidence="7">ZCY20-5</strain>
    </source>
</reference>
<evidence type="ECO:0000256" key="1">
    <source>
        <dbReference type="ARBA" id="ARBA00011028"/>
    </source>
</evidence>
<dbReference type="PRINTS" id="PR00691">
    <property type="entry name" value="ADHESINB"/>
</dbReference>
<feature type="chain" id="PRO_5041665764" evidence="5">
    <location>
        <begin position="21"/>
        <end position="315"/>
    </location>
</feature>
<dbReference type="PANTHER" id="PTHR42953:SF3">
    <property type="entry name" value="HIGH-AFFINITY ZINC UPTAKE SYSTEM PROTEIN ZNUA"/>
    <property type="match status" value="1"/>
</dbReference>
<dbReference type="InterPro" id="IPR006127">
    <property type="entry name" value="ZnuA-like"/>
</dbReference>
<dbReference type="InterPro" id="IPR050492">
    <property type="entry name" value="Bact_metal-bind_prot9"/>
</dbReference>
<dbReference type="PANTHER" id="PTHR42953">
    <property type="entry name" value="HIGH-AFFINITY ZINC UPTAKE SYSTEM PROTEIN ZNUA-RELATED"/>
    <property type="match status" value="1"/>
</dbReference>
<dbReference type="Proteomes" id="UP001300604">
    <property type="component" value="Chromosome"/>
</dbReference>
<evidence type="ECO:0000256" key="5">
    <source>
        <dbReference type="SAM" id="SignalP"/>
    </source>
</evidence>
<keyword evidence="3 5" id="KW-0732">Signal</keyword>
<sequence>MLKKYAAVLLSAAVAAAALTGCGGGASSQAGQAASSGSAASAADKVLHVSVTFDAMKEFTKAVGKEKVDVSVIIPDGTEPHDFEPKAQDLVSLSKADIFVYNGFGMESWADAAVKSAENSKLVVVEASKGAKPIQNTDAGEKEEHGQYDPHLWLSIKGAETEVRNICTALVKADAEDAAYFEKNRDAYLTKLDSLYQTYSKKFKSVPKKSFVTGHAAFGYLCRDFGLTQNSVEDVFAEGEPSTQQLAQLVSYCKKNQVTTIFAEEMASPEVSQTLADEVGAKVETIYTMESAEDNQDYLTRLQDNLTKIYDSLKG</sequence>
<evidence type="ECO:0000256" key="4">
    <source>
        <dbReference type="RuleBase" id="RU003512"/>
    </source>
</evidence>
<evidence type="ECO:0000256" key="2">
    <source>
        <dbReference type="ARBA" id="ARBA00022448"/>
    </source>
</evidence>
<accession>A0AA97H2C7</accession>
<comment type="similarity">
    <text evidence="1 4">Belongs to the bacterial solute-binding protein 9 family.</text>
</comment>